<evidence type="ECO:0000256" key="1">
    <source>
        <dbReference type="ARBA" id="ARBA00006479"/>
    </source>
</evidence>
<reference evidence="3" key="1">
    <citation type="journal article" date="2019" name="Int. J. Syst. Evol. Microbiol.">
        <title>The Global Catalogue of Microorganisms (GCM) 10K type strain sequencing project: providing services to taxonomists for standard genome sequencing and annotation.</title>
        <authorList>
            <consortium name="The Broad Institute Genomics Platform"/>
            <consortium name="The Broad Institute Genome Sequencing Center for Infectious Disease"/>
            <person name="Wu L."/>
            <person name="Ma J."/>
        </authorList>
    </citation>
    <scope>NUCLEOTIDE SEQUENCE [LARGE SCALE GENOMIC DNA]</scope>
    <source>
        <strain evidence="3">KCTC 12907</strain>
    </source>
</reference>
<dbReference type="SUPFAM" id="SSF53067">
    <property type="entry name" value="Actin-like ATPase domain"/>
    <property type="match status" value="1"/>
</dbReference>
<dbReference type="Gene3D" id="3.30.420.40">
    <property type="match status" value="2"/>
</dbReference>
<proteinExistence type="inferred from homology"/>
<evidence type="ECO:0000313" key="2">
    <source>
        <dbReference type="EMBL" id="MFC7148891.1"/>
    </source>
</evidence>
<accession>A0ABW2F9L3</accession>
<keyword evidence="3" id="KW-1185">Reference proteome</keyword>
<evidence type="ECO:0000313" key="3">
    <source>
        <dbReference type="Proteomes" id="UP001596378"/>
    </source>
</evidence>
<comment type="similarity">
    <text evidence="1">Belongs to the ROK (NagC/XylR) family.</text>
</comment>
<protein>
    <submittedName>
        <fullName evidence="2">ROK family protein</fullName>
    </submittedName>
</protein>
<name>A0ABW2F9L3_9BACL</name>
<dbReference type="PANTHER" id="PTHR18964">
    <property type="entry name" value="ROK (REPRESSOR, ORF, KINASE) FAMILY"/>
    <property type="match status" value="1"/>
</dbReference>
<dbReference type="InterPro" id="IPR043129">
    <property type="entry name" value="ATPase_NBD"/>
</dbReference>
<organism evidence="2 3">
    <name type="scientific">Cohnella cellulosilytica</name>
    <dbReference type="NCBI Taxonomy" id="986710"/>
    <lineage>
        <taxon>Bacteria</taxon>
        <taxon>Bacillati</taxon>
        <taxon>Bacillota</taxon>
        <taxon>Bacilli</taxon>
        <taxon>Bacillales</taxon>
        <taxon>Paenibacillaceae</taxon>
        <taxon>Cohnella</taxon>
    </lineage>
</organism>
<dbReference type="EMBL" id="JBHTAI010000005">
    <property type="protein sequence ID" value="MFC7148891.1"/>
    <property type="molecule type" value="Genomic_DNA"/>
</dbReference>
<sequence>MNVTIGVDVGGTNIVCGATDGTGRVLRKLKRPTEASAGHEAVLGRIADMVGQIGEELEADGRATSVGVGIPGLVDPLKGVSKFAGNLGWRDIPAAKLLSERIGLPVFIDNDVRMYIYGEAIAGAGRGYGHVLGITIGTGIAAALVNGGELYYGHNAMAGEIGHVRMDGVDELCACGLTGCLETVASASGMVRQAKKALREGRTGLLAERFAGEALDRLSAADLSAAMDDGDELAAEIIVRAGELNGRALAAAAMMLSPDVIVVGGGGALAGERLLGPLRKELYRLLLPDFRDGLKVVTAEHNDDAGIIGSSLYAAYRSGLIV</sequence>
<gene>
    <name evidence="2" type="ORF">ACFQMJ_10160</name>
</gene>
<dbReference type="InterPro" id="IPR000600">
    <property type="entry name" value="ROK"/>
</dbReference>
<dbReference type="PANTHER" id="PTHR18964:SF149">
    <property type="entry name" value="BIFUNCTIONAL UDP-N-ACETYLGLUCOSAMINE 2-EPIMERASE_N-ACETYLMANNOSAMINE KINASE"/>
    <property type="match status" value="1"/>
</dbReference>
<dbReference type="RefSeq" id="WP_378052714.1">
    <property type="nucleotide sequence ID" value="NZ_JBHMDN010000055.1"/>
</dbReference>
<dbReference type="Pfam" id="PF00480">
    <property type="entry name" value="ROK"/>
    <property type="match status" value="1"/>
</dbReference>
<dbReference type="Proteomes" id="UP001596378">
    <property type="component" value="Unassembled WGS sequence"/>
</dbReference>
<comment type="caution">
    <text evidence="2">The sequence shown here is derived from an EMBL/GenBank/DDBJ whole genome shotgun (WGS) entry which is preliminary data.</text>
</comment>